<feature type="transmembrane region" description="Helical" evidence="1">
    <location>
        <begin position="17"/>
        <end position="38"/>
    </location>
</feature>
<evidence type="ECO:0000313" key="2">
    <source>
        <dbReference type="EMBL" id="GAF82671.1"/>
    </source>
</evidence>
<keyword evidence="1" id="KW-0812">Transmembrane</keyword>
<protein>
    <recommendedName>
        <fullName evidence="3">ABC3 transporter permease protein domain-containing protein</fullName>
    </recommendedName>
</protein>
<name>X0T5Q4_9ZZZZ</name>
<reference evidence="2" key="1">
    <citation type="journal article" date="2014" name="Front. Microbiol.">
        <title>High frequency of phylogenetically diverse reductive dehalogenase-homologous genes in deep subseafloor sedimentary metagenomes.</title>
        <authorList>
            <person name="Kawai M."/>
            <person name="Futagami T."/>
            <person name="Toyoda A."/>
            <person name="Takaki Y."/>
            <person name="Nishi S."/>
            <person name="Hori S."/>
            <person name="Arai W."/>
            <person name="Tsubouchi T."/>
            <person name="Morono Y."/>
            <person name="Uchiyama I."/>
            <person name="Ito T."/>
            <person name="Fujiyama A."/>
            <person name="Inagaki F."/>
            <person name="Takami H."/>
        </authorList>
    </citation>
    <scope>NUCLEOTIDE SEQUENCE</scope>
    <source>
        <strain evidence="2">Expedition CK06-06</strain>
    </source>
</reference>
<sequence length="53" mass="5695">LLNGVFDPPPHNLTVPWTYLGTLGAAIIASIAASVEIITRLARRTPLATLREL</sequence>
<proteinExistence type="predicted"/>
<keyword evidence="1" id="KW-1133">Transmembrane helix</keyword>
<dbReference type="AlphaFoldDB" id="X0T5Q4"/>
<dbReference type="EMBL" id="BARS01008708">
    <property type="protein sequence ID" value="GAF82671.1"/>
    <property type="molecule type" value="Genomic_DNA"/>
</dbReference>
<gene>
    <name evidence="2" type="ORF">S01H1_16537</name>
</gene>
<accession>X0T5Q4</accession>
<feature type="non-terminal residue" evidence="2">
    <location>
        <position position="1"/>
    </location>
</feature>
<evidence type="ECO:0000256" key="1">
    <source>
        <dbReference type="SAM" id="Phobius"/>
    </source>
</evidence>
<evidence type="ECO:0008006" key="3">
    <source>
        <dbReference type="Google" id="ProtNLM"/>
    </source>
</evidence>
<organism evidence="2">
    <name type="scientific">marine sediment metagenome</name>
    <dbReference type="NCBI Taxonomy" id="412755"/>
    <lineage>
        <taxon>unclassified sequences</taxon>
        <taxon>metagenomes</taxon>
        <taxon>ecological metagenomes</taxon>
    </lineage>
</organism>
<keyword evidence="1" id="KW-0472">Membrane</keyword>
<comment type="caution">
    <text evidence="2">The sequence shown here is derived from an EMBL/GenBank/DDBJ whole genome shotgun (WGS) entry which is preliminary data.</text>
</comment>